<dbReference type="EMBL" id="QTQV01000013">
    <property type="protein sequence ID" value="RQT12614.1"/>
    <property type="molecule type" value="Genomic_DNA"/>
</dbReference>
<organism evidence="1 2">
    <name type="scientific">Burkholderia contaminans</name>
    <dbReference type="NCBI Taxonomy" id="488447"/>
    <lineage>
        <taxon>Bacteria</taxon>
        <taxon>Pseudomonadati</taxon>
        <taxon>Pseudomonadota</taxon>
        <taxon>Betaproteobacteria</taxon>
        <taxon>Burkholderiales</taxon>
        <taxon>Burkholderiaceae</taxon>
        <taxon>Burkholderia</taxon>
        <taxon>Burkholderia cepacia complex</taxon>
    </lineage>
</organism>
<accession>A0A3N8PLM0</accession>
<gene>
    <name evidence="1" type="ORF">DF051_22305</name>
</gene>
<dbReference type="AlphaFoldDB" id="A0A3N8PLM0"/>
<dbReference type="Gene3D" id="3.30.1150.10">
    <property type="match status" value="1"/>
</dbReference>
<reference evidence="1 2" key="1">
    <citation type="submission" date="2018-08" db="EMBL/GenBank/DDBJ databases">
        <title>Comparative analysis of Burkholderia isolates from Puerto Rico.</title>
        <authorList>
            <person name="Hall C."/>
            <person name="Sahl J."/>
            <person name="Wagner D."/>
        </authorList>
    </citation>
    <scope>NUCLEOTIDE SEQUENCE [LARGE SCALE GENOMIC DNA]</scope>
    <source>
        <strain evidence="1 2">Bp9025</strain>
    </source>
</reference>
<dbReference type="Pfam" id="PF13103">
    <property type="entry name" value="TonB_2"/>
    <property type="match status" value="1"/>
</dbReference>
<dbReference type="SUPFAM" id="SSF74653">
    <property type="entry name" value="TolA/TonB C-terminal domain"/>
    <property type="match status" value="1"/>
</dbReference>
<proteinExistence type="predicted"/>
<evidence type="ECO:0000313" key="1">
    <source>
        <dbReference type="EMBL" id="RQT12614.1"/>
    </source>
</evidence>
<comment type="caution">
    <text evidence="1">The sequence shown here is derived from an EMBL/GenBank/DDBJ whole genome shotgun (WGS) entry which is preliminary data.</text>
</comment>
<sequence length="173" mass="18467">MAVETHVRFQPESAGGTVYSRFMRADSPARREPRRTNAPMSQVKSHAIAFALAAGCLAGCAKHDHAPLVSEESAGPPRAVGMPYAEKVRRRIKPNIVWSGDAGPPGGWVAVVRIRSAPSGTVFRTEVVWKSGNPDWDAAVLTAVGKSVPLPPDSTGKVPENVVIAFRTSHPPQ</sequence>
<evidence type="ECO:0000313" key="2">
    <source>
        <dbReference type="Proteomes" id="UP000277921"/>
    </source>
</evidence>
<protein>
    <submittedName>
        <fullName evidence="1">TonB C-terminal domain-containing protein</fullName>
    </submittedName>
</protein>
<dbReference type="Proteomes" id="UP000277921">
    <property type="component" value="Unassembled WGS sequence"/>
</dbReference>
<name>A0A3N8PLM0_9BURK</name>